<dbReference type="Proteomes" id="UP000186535">
    <property type="component" value="Unassembled WGS sequence"/>
</dbReference>
<dbReference type="PANTHER" id="PTHR10696">
    <property type="entry name" value="GAMMA-BUTYROBETAINE HYDROXYLASE-RELATED"/>
    <property type="match status" value="1"/>
</dbReference>
<reference evidence="5 6" key="1">
    <citation type="submission" date="2016-11" db="EMBL/GenBank/DDBJ databases">
        <title>Identification of Bacillus cereus isolated from egg-white.</title>
        <authorList>
            <person name="Soni A."/>
            <person name="Oey I."/>
            <person name="Silcock P."/>
            <person name="Bremer P."/>
        </authorList>
    </citation>
    <scope>NUCLEOTIDE SEQUENCE [LARGE SCALE GENOMIC DNA]</scope>
    <source>
        <strain evidence="5 6">NZAS03</strain>
    </source>
</reference>
<name>A0A151V300_BACCE</name>
<sequence length="265" mass="29863">MLKYEDIPKIGPEDYSRAIQTVQDIGVCIIVDLPTGPEELIEFGKKFGPISIKPSYGNSVVNREGPFAVLGDVRPLEDLIGKAPRPTQTTSEVPLHTARSASDNPCTLFMMLLVSEPSFGPIGNRGESRIARLADVYELYDQVFPNKLNSDIAELSSVPISRSSNSDARPILHRDNKGKICLRYWEGIRDDVYRSEVGKPFLEAFKRFDWALNHVAIEFMLEKNELIFLDNTSVAHARRSFPLWTRKGEEIHVSERTIHSVHIDA</sequence>
<dbReference type="EMBL" id="MPON01000020">
    <property type="protein sequence ID" value="OKA32548.1"/>
    <property type="molecule type" value="Genomic_DNA"/>
</dbReference>
<evidence type="ECO:0000259" key="4">
    <source>
        <dbReference type="Pfam" id="PF02668"/>
    </source>
</evidence>
<evidence type="ECO:0000313" key="6">
    <source>
        <dbReference type="Proteomes" id="UP000186535"/>
    </source>
</evidence>
<dbReference type="InterPro" id="IPR003819">
    <property type="entry name" value="TauD/TfdA-like"/>
</dbReference>
<proteinExistence type="predicted"/>
<dbReference type="Pfam" id="PF02668">
    <property type="entry name" value="TauD"/>
    <property type="match status" value="1"/>
</dbReference>
<dbReference type="PATRIC" id="fig|1396.435.peg.5243"/>
<evidence type="ECO:0000313" key="5">
    <source>
        <dbReference type="EMBL" id="OKA32548.1"/>
    </source>
</evidence>
<keyword evidence="3" id="KW-0045">Antibiotic biosynthesis</keyword>
<dbReference type="PANTHER" id="PTHR10696:SF56">
    <property type="entry name" value="TAUD_TFDA-LIKE DOMAIN-CONTAINING PROTEIN"/>
    <property type="match status" value="1"/>
</dbReference>
<accession>A0A151V300</accession>
<evidence type="ECO:0000256" key="1">
    <source>
        <dbReference type="ARBA" id="ARBA00001954"/>
    </source>
</evidence>
<evidence type="ECO:0000256" key="3">
    <source>
        <dbReference type="ARBA" id="ARBA00023194"/>
    </source>
</evidence>
<gene>
    <name evidence="5" type="ORF">BJR07_27815</name>
</gene>
<dbReference type="InterPro" id="IPR042098">
    <property type="entry name" value="TauD-like_sf"/>
</dbReference>
<comment type="cofactor">
    <cofactor evidence="1">
        <name>Fe(2+)</name>
        <dbReference type="ChEBI" id="CHEBI:29033"/>
    </cofactor>
</comment>
<dbReference type="InterPro" id="IPR050411">
    <property type="entry name" value="AlphaKG_dependent_hydroxylases"/>
</dbReference>
<dbReference type="GO" id="GO:0017000">
    <property type="term" value="P:antibiotic biosynthetic process"/>
    <property type="evidence" value="ECO:0007669"/>
    <property type="project" value="UniProtKB-KW"/>
</dbReference>
<dbReference type="GO" id="GO:0016491">
    <property type="term" value="F:oxidoreductase activity"/>
    <property type="evidence" value="ECO:0007669"/>
    <property type="project" value="UniProtKB-KW"/>
</dbReference>
<organism evidence="5 6">
    <name type="scientific">Bacillus cereus</name>
    <dbReference type="NCBI Taxonomy" id="1396"/>
    <lineage>
        <taxon>Bacteria</taxon>
        <taxon>Bacillati</taxon>
        <taxon>Bacillota</taxon>
        <taxon>Bacilli</taxon>
        <taxon>Bacillales</taxon>
        <taxon>Bacillaceae</taxon>
        <taxon>Bacillus</taxon>
        <taxon>Bacillus cereus group</taxon>
    </lineage>
</organism>
<comment type="caution">
    <text evidence="5">The sequence shown here is derived from an EMBL/GenBank/DDBJ whole genome shotgun (WGS) entry which is preliminary data.</text>
</comment>
<feature type="domain" description="TauD/TfdA-like" evidence="4">
    <location>
        <begin position="7"/>
        <end position="242"/>
    </location>
</feature>
<keyword evidence="2" id="KW-0560">Oxidoreductase</keyword>
<protein>
    <recommendedName>
        <fullName evidence="4">TauD/TfdA-like domain-containing protein</fullName>
    </recommendedName>
</protein>
<dbReference type="RefSeq" id="WP_000922288.1">
    <property type="nucleotide sequence ID" value="NZ_CAKJVO010000022.1"/>
</dbReference>
<dbReference type="Gene3D" id="3.60.130.10">
    <property type="entry name" value="Clavaminate synthase-like"/>
    <property type="match status" value="1"/>
</dbReference>
<dbReference type="SUPFAM" id="SSF51197">
    <property type="entry name" value="Clavaminate synthase-like"/>
    <property type="match status" value="1"/>
</dbReference>
<dbReference type="AlphaFoldDB" id="A0A151V300"/>
<evidence type="ECO:0000256" key="2">
    <source>
        <dbReference type="ARBA" id="ARBA00023002"/>
    </source>
</evidence>